<dbReference type="PROSITE" id="PS01033">
    <property type="entry name" value="GLOBIN"/>
    <property type="match status" value="1"/>
</dbReference>
<gene>
    <name evidence="11" type="ORF">GSCOC_T00023816001</name>
</gene>
<dbReference type="SUPFAM" id="SSF46458">
    <property type="entry name" value="Globin-like"/>
    <property type="match status" value="1"/>
</dbReference>
<dbReference type="GO" id="GO:0019825">
    <property type="term" value="F:oxygen binding"/>
    <property type="evidence" value="ECO:0007669"/>
    <property type="project" value="InterPro"/>
</dbReference>
<dbReference type="GO" id="GO:0020037">
    <property type="term" value="F:heme binding"/>
    <property type="evidence" value="ECO:0007669"/>
    <property type="project" value="InterPro"/>
</dbReference>
<dbReference type="GO" id="GO:0005737">
    <property type="term" value="C:cytoplasm"/>
    <property type="evidence" value="ECO:0007669"/>
    <property type="project" value="UniProtKB-SubCell"/>
</dbReference>
<dbReference type="OMA" id="LIMERAP"/>
<dbReference type="Gramene" id="CDP06819">
    <property type="protein sequence ID" value="CDP06819"/>
    <property type="gene ID" value="GSCOC_T00023816001"/>
</dbReference>
<evidence type="ECO:0000256" key="7">
    <source>
        <dbReference type="ARBA" id="ARBA00023004"/>
    </source>
</evidence>
<dbReference type="InterPro" id="IPR009050">
    <property type="entry name" value="Globin-like_sf"/>
</dbReference>
<evidence type="ECO:0000256" key="9">
    <source>
        <dbReference type="RuleBase" id="RU000625"/>
    </source>
</evidence>
<dbReference type="PANTHER" id="PTHR22924:SF92">
    <property type="entry name" value="NON-SYMBIOTIC HEMOGLOBIN 2"/>
    <property type="match status" value="1"/>
</dbReference>
<dbReference type="InterPro" id="IPR001032">
    <property type="entry name" value="Leghaemoglobin-like"/>
</dbReference>
<comment type="subcellular location">
    <subcellularLocation>
        <location evidence="2">Cytoplasm</location>
    </subcellularLocation>
    <subcellularLocation>
        <location evidence="1">Nucleus</location>
    </subcellularLocation>
</comment>
<dbReference type="STRING" id="49390.A0A068UF48"/>
<evidence type="ECO:0000313" key="11">
    <source>
        <dbReference type="EMBL" id="CDP06819.1"/>
    </source>
</evidence>
<protein>
    <recommendedName>
        <fullName evidence="10">Globin domain-containing protein</fullName>
    </recommendedName>
</protein>
<dbReference type="GO" id="GO:0005634">
    <property type="term" value="C:nucleus"/>
    <property type="evidence" value="ECO:0007669"/>
    <property type="project" value="UniProtKB-SubCell"/>
</dbReference>
<evidence type="ECO:0000256" key="6">
    <source>
        <dbReference type="ARBA" id="ARBA00022723"/>
    </source>
</evidence>
<evidence type="ECO:0000256" key="8">
    <source>
        <dbReference type="ARBA" id="ARBA00023242"/>
    </source>
</evidence>
<dbReference type="Proteomes" id="UP000295252">
    <property type="component" value="Chromosome IV"/>
</dbReference>
<evidence type="ECO:0000259" key="10">
    <source>
        <dbReference type="PROSITE" id="PS01033"/>
    </source>
</evidence>
<dbReference type="InterPro" id="IPR019824">
    <property type="entry name" value="Leghaemoglobin_Fe_BS"/>
</dbReference>
<organism evidence="11 12">
    <name type="scientific">Coffea canephora</name>
    <name type="common">Robusta coffee</name>
    <dbReference type="NCBI Taxonomy" id="49390"/>
    <lineage>
        <taxon>Eukaryota</taxon>
        <taxon>Viridiplantae</taxon>
        <taxon>Streptophyta</taxon>
        <taxon>Embryophyta</taxon>
        <taxon>Tracheophyta</taxon>
        <taxon>Spermatophyta</taxon>
        <taxon>Magnoliopsida</taxon>
        <taxon>eudicotyledons</taxon>
        <taxon>Gunneridae</taxon>
        <taxon>Pentapetalae</taxon>
        <taxon>asterids</taxon>
        <taxon>lamiids</taxon>
        <taxon>Gentianales</taxon>
        <taxon>Rubiaceae</taxon>
        <taxon>Ixoroideae</taxon>
        <taxon>Gardenieae complex</taxon>
        <taxon>Bertiereae - Coffeeae clade</taxon>
        <taxon>Coffeeae</taxon>
        <taxon>Coffea</taxon>
    </lineage>
</organism>
<evidence type="ECO:0000256" key="1">
    <source>
        <dbReference type="ARBA" id="ARBA00004123"/>
    </source>
</evidence>
<dbReference type="PROSITE" id="PS00208">
    <property type="entry name" value="PLANT_GLOBIN"/>
    <property type="match status" value="1"/>
</dbReference>
<keyword evidence="12" id="KW-1185">Reference proteome</keyword>
<keyword evidence="4" id="KW-0963">Cytoplasm</keyword>
<dbReference type="InterPro" id="IPR012292">
    <property type="entry name" value="Globin/Proto"/>
</dbReference>
<evidence type="ECO:0000256" key="2">
    <source>
        <dbReference type="ARBA" id="ARBA00004496"/>
    </source>
</evidence>
<dbReference type="Gene3D" id="1.10.490.10">
    <property type="entry name" value="Globins"/>
    <property type="match status" value="1"/>
</dbReference>
<keyword evidence="7 9" id="KW-0408">Iron</keyword>
<accession>A0A068UF48</accession>
<sequence>MVLSEKQEALVKESWELMKQDVPRHSFRLFTLIMERAPRAKDLFSFLRDTDEIPENNPQLRAHAAKIFKLTCESVVQLREKGEVAVGDTTLKWLGSVHLQKGVLEPHFEVVKEALLKTIQEAAGEKWSEEMKNAWGEGYDHLAAAIVREMQVQAAASSKPIA</sequence>
<dbReference type="AlphaFoldDB" id="A0A068UF48"/>
<dbReference type="FunCoup" id="A0A068UF48">
    <property type="interactions" value="178"/>
</dbReference>
<feature type="domain" description="Globin" evidence="10">
    <location>
        <begin position="2"/>
        <end position="151"/>
    </location>
</feature>
<name>A0A068UF48_COFCA</name>
<keyword evidence="8" id="KW-0539">Nucleus</keyword>
<dbReference type="EMBL" id="HG739107">
    <property type="protein sequence ID" value="CDP06819.1"/>
    <property type="molecule type" value="Genomic_DNA"/>
</dbReference>
<evidence type="ECO:0000313" key="12">
    <source>
        <dbReference type="Proteomes" id="UP000295252"/>
    </source>
</evidence>
<dbReference type="PRINTS" id="PR00188">
    <property type="entry name" value="PLANTGLOBIN"/>
</dbReference>
<keyword evidence="5 9" id="KW-0349">Heme</keyword>
<dbReference type="GO" id="GO:0046872">
    <property type="term" value="F:metal ion binding"/>
    <property type="evidence" value="ECO:0007669"/>
    <property type="project" value="UniProtKB-KW"/>
</dbReference>
<evidence type="ECO:0000256" key="4">
    <source>
        <dbReference type="ARBA" id="ARBA00022490"/>
    </source>
</evidence>
<dbReference type="PANTHER" id="PTHR22924">
    <property type="entry name" value="LEGHEMOGLOBIN-RELATED"/>
    <property type="match status" value="1"/>
</dbReference>
<dbReference type="PhylomeDB" id="A0A068UF48"/>
<proteinExistence type="inferred from homology"/>
<reference evidence="12" key="1">
    <citation type="journal article" date="2014" name="Science">
        <title>The coffee genome provides insight into the convergent evolution of caffeine biosynthesis.</title>
        <authorList>
            <person name="Denoeud F."/>
            <person name="Carretero-Paulet L."/>
            <person name="Dereeper A."/>
            <person name="Droc G."/>
            <person name="Guyot R."/>
            <person name="Pietrella M."/>
            <person name="Zheng C."/>
            <person name="Alberti A."/>
            <person name="Anthony F."/>
            <person name="Aprea G."/>
            <person name="Aury J.M."/>
            <person name="Bento P."/>
            <person name="Bernard M."/>
            <person name="Bocs S."/>
            <person name="Campa C."/>
            <person name="Cenci A."/>
            <person name="Combes M.C."/>
            <person name="Crouzillat D."/>
            <person name="Da Silva C."/>
            <person name="Daddiego L."/>
            <person name="De Bellis F."/>
            <person name="Dussert S."/>
            <person name="Garsmeur O."/>
            <person name="Gayraud T."/>
            <person name="Guignon V."/>
            <person name="Jahn K."/>
            <person name="Jamilloux V."/>
            <person name="Joet T."/>
            <person name="Labadie K."/>
            <person name="Lan T."/>
            <person name="Leclercq J."/>
            <person name="Lepelley M."/>
            <person name="Leroy T."/>
            <person name="Li L.T."/>
            <person name="Librado P."/>
            <person name="Lopez L."/>
            <person name="Munoz A."/>
            <person name="Noel B."/>
            <person name="Pallavicini A."/>
            <person name="Perrotta G."/>
            <person name="Poncet V."/>
            <person name="Pot D."/>
            <person name="Priyono X."/>
            <person name="Rigoreau M."/>
            <person name="Rouard M."/>
            <person name="Rozas J."/>
            <person name="Tranchant-Dubreuil C."/>
            <person name="VanBuren R."/>
            <person name="Zhang Q."/>
            <person name="Andrade A.C."/>
            <person name="Argout X."/>
            <person name="Bertrand B."/>
            <person name="de Kochko A."/>
            <person name="Graziosi G."/>
            <person name="Henry R.J."/>
            <person name="Jayarama X."/>
            <person name="Ming R."/>
            <person name="Nagai C."/>
            <person name="Rounsley S."/>
            <person name="Sankoff D."/>
            <person name="Giuliano G."/>
            <person name="Albert V.A."/>
            <person name="Wincker P."/>
            <person name="Lashermes P."/>
        </authorList>
    </citation>
    <scope>NUCLEOTIDE SEQUENCE [LARGE SCALE GENOMIC DNA]</scope>
    <source>
        <strain evidence="12">cv. DH200-94</strain>
    </source>
</reference>
<keyword evidence="6 9" id="KW-0479">Metal-binding</keyword>
<dbReference type="InParanoid" id="A0A068UF48"/>
<dbReference type="Pfam" id="PF00042">
    <property type="entry name" value="Globin"/>
    <property type="match status" value="1"/>
</dbReference>
<evidence type="ECO:0000256" key="5">
    <source>
        <dbReference type="ARBA" id="ARBA00022617"/>
    </source>
</evidence>
<dbReference type="CDD" id="cd08923">
    <property type="entry name" value="class1-2_nsHbs_Lbs"/>
    <property type="match status" value="1"/>
</dbReference>
<dbReference type="OrthoDB" id="436496at2759"/>
<evidence type="ECO:0000256" key="3">
    <source>
        <dbReference type="ARBA" id="ARBA00007609"/>
    </source>
</evidence>
<dbReference type="InterPro" id="IPR000971">
    <property type="entry name" value="Globin"/>
</dbReference>
<comment type="similarity">
    <text evidence="3 9">Belongs to the plant globin family.</text>
</comment>